<dbReference type="HOGENOM" id="CLU_071931_2_0_1"/>
<dbReference type="AlphaFoldDB" id="G7E5T2"/>
<dbReference type="Proteomes" id="UP000009131">
    <property type="component" value="Unassembled WGS sequence"/>
</dbReference>
<reference evidence="2 3" key="2">
    <citation type="journal article" date="2012" name="Open Biol.">
        <title>Characteristics of nucleosomes and linker DNA regions on the genome of the basidiomycete Mixia osmundae revealed by mono- and dinucleosome mapping.</title>
        <authorList>
            <person name="Nishida H."/>
            <person name="Kondo S."/>
            <person name="Matsumoto T."/>
            <person name="Suzuki Y."/>
            <person name="Yoshikawa H."/>
            <person name="Taylor T.D."/>
            <person name="Sugiyama J."/>
        </authorList>
    </citation>
    <scope>NUCLEOTIDE SEQUENCE [LARGE SCALE GENOMIC DNA]</scope>
    <source>
        <strain evidence="3">CBS 9802 / IAM 14324 / JCM 22182 / KY 12970</strain>
    </source>
</reference>
<dbReference type="PANTHER" id="PTHR31360:SF0">
    <property type="entry name" value="OIL BODY-ASSOCIATED PROTEIN 1B"/>
    <property type="match status" value="1"/>
</dbReference>
<dbReference type="OMA" id="RHVEAHH"/>
<dbReference type="EMBL" id="BABT02000150">
    <property type="protein sequence ID" value="GAA98192.1"/>
    <property type="molecule type" value="Genomic_DNA"/>
</dbReference>
<proteinExistence type="inferred from homology"/>
<dbReference type="InterPro" id="IPR010686">
    <property type="entry name" value="OBAP-like"/>
</dbReference>
<comment type="caution">
    <text evidence="2">The sequence shown here is derived from an EMBL/GenBank/DDBJ whole genome shotgun (WGS) entry which is preliminary data.</text>
</comment>
<dbReference type="RefSeq" id="XP_014569284.1">
    <property type="nucleotide sequence ID" value="XM_014713798.1"/>
</dbReference>
<organism evidence="2 3">
    <name type="scientific">Mixia osmundae (strain CBS 9802 / IAM 14324 / JCM 22182 / KY 12970)</name>
    <dbReference type="NCBI Taxonomy" id="764103"/>
    <lineage>
        <taxon>Eukaryota</taxon>
        <taxon>Fungi</taxon>
        <taxon>Dikarya</taxon>
        <taxon>Basidiomycota</taxon>
        <taxon>Pucciniomycotina</taxon>
        <taxon>Mixiomycetes</taxon>
        <taxon>Mixiales</taxon>
        <taxon>Mixiaceae</taxon>
        <taxon>Mixia</taxon>
    </lineage>
</organism>
<dbReference type="eggNOG" id="ENOG502QR3B">
    <property type="taxonomic scope" value="Eukaryota"/>
</dbReference>
<accession>G7E5T2</accession>
<evidence type="ECO:0008006" key="4">
    <source>
        <dbReference type="Google" id="ProtNLM"/>
    </source>
</evidence>
<keyword evidence="3" id="KW-1185">Reference proteome</keyword>
<evidence type="ECO:0000313" key="2">
    <source>
        <dbReference type="EMBL" id="GAA98192.1"/>
    </source>
</evidence>
<protein>
    <recommendedName>
        <fullName evidence="4">DUF1264 domain-containing protein</fullName>
    </recommendedName>
</protein>
<evidence type="ECO:0000313" key="3">
    <source>
        <dbReference type="Proteomes" id="UP000009131"/>
    </source>
</evidence>
<dbReference type="InParanoid" id="G7E5T2"/>
<reference evidence="2 3" key="1">
    <citation type="journal article" date="2011" name="J. Gen. Appl. Microbiol.">
        <title>Draft genome sequencing of the enigmatic basidiomycete Mixia osmundae.</title>
        <authorList>
            <person name="Nishida H."/>
            <person name="Nagatsuka Y."/>
            <person name="Sugiyama J."/>
        </authorList>
    </citation>
    <scope>NUCLEOTIDE SEQUENCE [LARGE SCALE GENOMIC DNA]</scope>
    <source>
        <strain evidence="3">CBS 9802 / IAM 14324 / JCM 22182 / KY 12970</strain>
    </source>
</reference>
<dbReference type="Pfam" id="PF06884">
    <property type="entry name" value="DUF1264"/>
    <property type="match status" value="1"/>
</dbReference>
<name>G7E5T2_MIXOS</name>
<sequence>MQDRSDTSCSSSQMKLHVTWDAKAVLYLCLCTAASLDLSLTDGSIYPVTRPVHASRLHKMLASVANSLSPAVRMSHPFKPLEAIHQHLCAFHYNSDDRTRQVEAHHYCCASGHGGLHQCLVYDSDGPDARLIGIEYIVSADVYKTLDDEEKKYWHSHKYEVESGMLVVASKKDQEGPINATVEKTVMVALHETFGKTIHTWQIDRHPHLPLGPPVIMMAFTEDGQVDPDKLAARDKALGISTEDKKKERALYLPKTEQPLDADLGERTGETIQLQIVPATLKK</sequence>
<dbReference type="OrthoDB" id="1901244at2759"/>
<dbReference type="PANTHER" id="PTHR31360">
    <property type="match status" value="1"/>
</dbReference>
<dbReference type="STRING" id="764103.G7E5T2"/>
<gene>
    <name evidence="2" type="primary">Mo04875</name>
    <name evidence="2" type="ORF">E5Q_04875</name>
</gene>
<comment type="similarity">
    <text evidence="1">Belongs to the OBAP family.</text>
</comment>
<evidence type="ECO:0000256" key="1">
    <source>
        <dbReference type="ARBA" id="ARBA00009740"/>
    </source>
</evidence>